<sequence length="112" mass="12606">MEVDLTKVKVVVLNKVRKWIQGLTDEIAKGQLVGAISKLKKGLKGDWKPVGDGVYECRLFCSCAYRLYYSERDPAFLVVMHGNSKGTEKQQQADIAKAKSILAQLKQNNYDK</sequence>
<dbReference type="eggNOG" id="COG3657">
    <property type="taxonomic scope" value="Bacteria"/>
</dbReference>
<dbReference type="AlphaFoldDB" id="B7VPV5"/>
<gene>
    <name evidence="1" type="ordered locus">VS_1872</name>
</gene>
<evidence type="ECO:0000313" key="1">
    <source>
        <dbReference type="EMBL" id="CAV19055.1"/>
    </source>
</evidence>
<dbReference type="InterPro" id="IPR014056">
    <property type="entry name" value="TypeIITA-like_toxin_pred"/>
</dbReference>
<reference evidence="1 2" key="1">
    <citation type="submission" date="2009-02" db="EMBL/GenBank/DDBJ databases">
        <title>Vibrio splendidus str. LGP32 complete genome.</title>
        <authorList>
            <person name="Mazel D."/>
            <person name="Le Roux F."/>
        </authorList>
    </citation>
    <scope>NUCLEOTIDE SEQUENCE [LARGE SCALE GENOMIC DNA]</scope>
    <source>
        <strain evidence="1 2">LGP32</strain>
    </source>
</reference>
<dbReference type="EMBL" id="FM954972">
    <property type="protein sequence ID" value="CAV19055.1"/>
    <property type="molecule type" value="Genomic_DNA"/>
</dbReference>
<dbReference type="PANTHER" id="PTHR41791">
    <property type="entry name" value="SSL7039 PROTEIN"/>
    <property type="match status" value="1"/>
</dbReference>
<dbReference type="Proteomes" id="UP000009100">
    <property type="component" value="Chromosome 1"/>
</dbReference>
<dbReference type="PANTHER" id="PTHR41791:SF1">
    <property type="entry name" value="SSL7039 PROTEIN"/>
    <property type="match status" value="1"/>
</dbReference>
<evidence type="ECO:0000313" key="2">
    <source>
        <dbReference type="Proteomes" id="UP000009100"/>
    </source>
</evidence>
<dbReference type="PIRSF" id="PIRSF028744">
    <property type="entry name" value="Addict_mod_HI1419"/>
    <property type="match status" value="1"/>
</dbReference>
<protein>
    <recommendedName>
        <fullName evidence="3">Type II toxin-antitoxin system RelE/ParE family toxin</fullName>
    </recommendedName>
</protein>
<evidence type="ECO:0008006" key="3">
    <source>
        <dbReference type="Google" id="ProtNLM"/>
    </source>
</evidence>
<dbReference type="KEGG" id="vsp:VS_1872"/>
<accession>B7VPV5</accession>
<organism evidence="1 2">
    <name type="scientific">Vibrio atlanticus (strain LGP32)</name>
    <name type="common">Vibrio splendidus (strain Mel32)</name>
    <dbReference type="NCBI Taxonomy" id="575788"/>
    <lineage>
        <taxon>Bacteria</taxon>
        <taxon>Pseudomonadati</taxon>
        <taxon>Pseudomonadota</taxon>
        <taxon>Gammaproteobacteria</taxon>
        <taxon>Vibrionales</taxon>
        <taxon>Vibrionaceae</taxon>
        <taxon>Vibrio</taxon>
    </lineage>
</organism>
<name>B7VPV5_VIBA3</name>
<dbReference type="STRING" id="575788.VS_1872"/>
<proteinExistence type="predicted"/>
<dbReference type="NCBIfam" id="TIGR02683">
    <property type="entry name" value="upstrm_HI1419"/>
    <property type="match status" value="1"/>
</dbReference>
<dbReference type="HOGENOM" id="CLU_152445_0_0_6"/>